<gene>
    <name evidence="1" type="ORF">PISMIDRAFT_678361</name>
</gene>
<protein>
    <submittedName>
        <fullName evidence="1">Uncharacterized protein</fullName>
    </submittedName>
</protein>
<dbReference type="EMBL" id="KN833717">
    <property type="protein sequence ID" value="KIK24296.1"/>
    <property type="molecule type" value="Genomic_DNA"/>
</dbReference>
<organism evidence="1 2">
    <name type="scientific">Pisolithus microcarpus 441</name>
    <dbReference type="NCBI Taxonomy" id="765257"/>
    <lineage>
        <taxon>Eukaryota</taxon>
        <taxon>Fungi</taxon>
        <taxon>Dikarya</taxon>
        <taxon>Basidiomycota</taxon>
        <taxon>Agaricomycotina</taxon>
        <taxon>Agaricomycetes</taxon>
        <taxon>Agaricomycetidae</taxon>
        <taxon>Boletales</taxon>
        <taxon>Sclerodermatineae</taxon>
        <taxon>Pisolithaceae</taxon>
        <taxon>Pisolithus</taxon>
    </lineage>
</organism>
<name>A0A0C9Z597_9AGAM</name>
<proteinExistence type="predicted"/>
<dbReference type="AlphaFoldDB" id="A0A0C9Z597"/>
<reference evidence="1 2" key="1">
    <citation type="submission" date="2014-04" db="EMBL/GenBank/DDBJ databases">
        <authorList>
            <consortium name="DOE Joint Genome Institute"/>
            <person name="Kuo A."/>
            <person name="Kohler A."/>
            <person name="Costa M.D."/>
            <person name="Nagy L.G."/>
            <person name="Floudas D."/>
            <person name="Copeland A."/>
            <person name="Barry K.W."/>
            <person name="Cichocki N."/>
            <person name="Veneault-Fourrey C."/>
            <person name="LaButti K."/>
            <person name="Lindquist E.A."/>
            <person name="Lipzen A."/>
            <person name="Lundell T."/>
            <person name="Morin E."/>
            <person name="Murat C."/>
            <person name="Sun H."/>
            <person name="Tunlid A."/>
            <person name="Henrissat B."/>
            <person name="Grigoriev I.V."/>
            <person name="Hibbett D.S."/>
            <person name="Martin F."/>
            <person name="Nordberg H.P."/>
            <person name="Cantor M.N."/>
            <person name="Hua S.X."/>
        </authorList>
    </citation>
    <scope>NUCLEOTIDE SEQUENCE [LARGE SCALE GENOMIC DNA]</scope>
    <source>
        <strain evidence="1 2">441</strain>
    </source>
</reference>
<evidence type="ECO:0000313" key="1">
    <source>
        <dbReference type="EMBL" id="KIK24296.1"/>
    </source>
</evidence>
<dbReference type="Proteomes" id="UP000054018">
    <property type="component" value="Unassembled WGS sequence"/>
</dbReference>
<keyword evidence="2" id="KW-1185">Reference proteome</keyword>
<dbReference type="HOGENOM" id="CLU_2850586_0_0_1"/>
<reference evidence="2" key="2">
    <citation type="submission" date="2015-01" db="EMBL/GenBank/DDBJ databases">
        <title>Evolutionary Origins and Diversification of the Mycorrhizal Mutualists.</title>
        <authorList>
            <consortium name="DOE Joint Genome Institute"/>
            <consortium name="Mycorrhizal Genomics Consortium"/>
            <person name="Kohler A."/>
            <person name="Kuo A."/>
            <person name="Nagy L.G."/>
            <person name="Floudas D."/>
            <person name="Copeland A."/>
            <person name="Barry K.W."/>
            <person name="Cichocki N."/>
            <person name="Veneault-Fourrey C."/>
            <person name="LaButti K."/>
            <person name="Lindquist E.A."/>
            <person name="Lipzen A."/>
            <person name="Lundell T."/>
            <person name="Morin E."/>
            <person name="Murat C."/>
            <person name="Riley R."/>
            <person name="Ohm R."/>
            <person name="Sun H."/>
            <person name="Tunlid A."/>
            <person name="Henrissat B."/>
            <person name="Grigoriev I.V."/>
            <person name="Hibbett D.S."/>
            <person name="Martin F."/>
        </authorList>
    </citation>
    <scope>NUCLEOTIDE SEQUENCE [LARGE SCALE GENOMIC DNA]</scope>
    <source>
        <strain evidence="2">441</strain>
    </source>
</reference>
<evidence type="ECO:0000313" key="2">
    <source>
        <dbReference type="Proteomes" id="UP000054018"/>
    </source>
</evidence>
<accession>A0A0C9Z597</accession>
<sequence>MSMKGGVTVVGYLPRVLLLLCKKGRKGIRSRGLGYDRFHLIDVVQHNGVGCRRVANLPLPILAQS</sequence>